<dbReference type="OrthoDB" id="10007947at2"/>
<dbReference type="RefSeq" id="WP_010049378.1">
    <property type="nucleotide sequence ID" value="NZ_CP025958.1"/>
</dbReference>
<evidence type="ECO:0000313" key="2">
    <source>
        <dbReference type="Proteomes" id="UP000245802"/>
    </source>
</evidence>
<protein>
    <submittedName>
        <fullName evidence="1">Uncharacterized protein</fullName>
    </submittedName>
</protein>
<dbReference type="KEGG" id="gog:C1280_37140"/>
<dbReference type="AlphaFoldDB" id="A0A2Z3H8M6"/>
<dbReference type="EMBL" id="CP025958">
    <property type="protein sequence ID" value="AWM42068.1"/>
    <property type="molecule type" value="Genomic_DNA"/>
</dbReference>
<reference evidence="1 2" key="1">
    <citation type="submission" date="2018-01" db="EMBL/GenBank/DDBJ databases">
        <title>G. obscuriglobus.</title>
        <authorList>
            <person name="Franke J."/>
            <person name="Blomberg W."/>
            <person name="Selmecki A."/>
        </authorList>
    </citation>
    <scope>NUCLEOTIDE SEQUENCE [LARGE SCALE GENOMIC DNA]</scope>
    <source>
        <strain evidence="1 2">DSM 5831</strain>
    </source>
</reference>
<sequence length="168" mass="16368">MATVLLRTWSRDRKSFAPGGLIEGIEMYSVVLMVAATSGGDMAAFGGKDKGGCHGTVVSAGCTGSSCHGSSCQGGGFLGLRNGGGLFGKHKSGCHGSEYAGCTGCTGYTPAPAPVVVAAPAGCTGCTGYTPAGCHGSSCHGGGFLGLRDGGGLFGKKKGGCHGGCHGW</sequence>
<gene>
    <name evidence="1" type="ORF">C1280_37140</name>
</gene>
<proteinExistence type="predicted"/>
<keyword evidence="2" id="KW-1185">Reference proteome</keyword>
<name>A0A2Z3H8M6_9BACT</name>
<organism evidence="1 2">
    <name type="scientific">Gemmata obscuriglobus</name>
    <dbReference type="NCBI Taxonomy" id="114"/>
    <lineage>
        <taxon>Bacteria</taxon>
        <taxon>Pseudomonadati</taxon>
        <taxon>Planctomycetota</taxon>
        <taxon>Planctomycetia</taxon>
        <taxon>Gemmatales</taxon>
        <taxon>Gemmataceae</taxon>
        <taxon>Gemmata</taxon>
    </lineage>
</organism>
<evidence type="ECO:0000313" key="1">
    <source>
        <dbReference type="EMBL" id="AWM42068.1"/>
    </source>
</evidence>
<accession>A0A2Z3H8M6</accession>
<dbReference type="Proteomes" id="UP000245802">
    <property type="component" value="Chromosome"/>
</dbReference>